<comment type="similarity">
    <text evidence="2">Belongs to the oxygen-dependent FAD-linked oxidoreductase family.</text>
</comment>
<proteinExistence type="inferred from homology"/>
<evidence type="ECO:0000256" key="3">
    <source>
        <dbReference type="ARBA" id="ARBA00022630"/>
    </source>
</evidence>
<dbReference type="SUPFAM" id="SSF56176">
    <property type="entry name" value="FAD-binding/transporter-associated domain-like"/>
    <property type="match status" value="1"/>
</dbReference>
<dbReference type="InterPro" id="IPR006094">
    <property type="entry name" value="Oxid_FAD_bind_N"/>
</dbReference>
<evidence type="ECO:0000256" key="1">
    <source>
        <dbReference type="ARBA" id="ARBA00001974"/>
    </source>
</evidence>
<dbReference type="GO" id="GO:0071949">
    <property type="term" value="F:FAD binding"/>
    <property type="evidence" value="ECO:0007669"/>
    <property type="project" value="InterPro"/>
</dbReference>
<keyword evidence="4" id="KW-0274">FAD</keyword>
<dbReference type="InterPro" id="IPR050416">
    <property type="entry name" value="FAD-linked_Oxidoreductase"/>
</dbReference>
<evidence type="ECO:0000313" key="6">
    <source>
        <dbReference type="EMBL" id="OIM22175.1"/>
    </source>
</evidence>
<dbReference type="InterPro" id="IPR016166">
    <property type="entry name" value="FAD-bd_PCMH"/>
</dbReference>
<evidence type="ECO:0000256" key="2">
    <source>
        <dbReference type="ARBA" id="ARBA00005466"/>
    </source>
</evidence>
<keyword evidence="5" id="KW-0560">Oxidoreductase</keyword>
<reference evidence="6 7" key="1">
    <citation type="journal article" date="2016" name="BMC Genomics">
        <title>Consensus pan-genome assembly of the specialised wine bacterium Oenococcus oeni.</title>
        <authorList>
            <person name="Sternes P.R."/>
            <person name="Borneman A.R."/>
        </authorList>
    </citation>
    <scope>NUCLEOTIDE SEQUENCE [LARGE SCALE GENOMIC DNA]</scope>
    <source>
        <strain evidence="6 7">AWRIB661</strain>
    </source>
</reference>
<dbReference type="Pfam" id="PF01565">
    <property type="entry name" value="FAD_binding_4"/>
    <property type="match status" value="1"/>
</dbReference>
<sequence length="454" mass="50617">MKRIAIKNWPKLPNDLIPIAIDRNSVDYVQASSNCFITGKPKLILMARTENEAAASIKYASRVRKETGIDVPFSFRSGGHGISMASVNNDGIILDISKLKKVEIVDINKGLVKVQAGAVWGDVAEFLNRFHLVISSGDFGDTGVGGLSTSGGIGLLVRSFGLTIDHILAAKVITADGEIRSVDKDNEPDLFWAIRGGSSQIGLVTELLFQADKIEPENQYQCPITVQNIDFIIDDLESFVHKWGKWIDEAPLKITSNLMFTSFDNNQILVKMNNFWVGMPNQIANDAFKKASKLAIVKKYDQKVVDYGKLVKAPHNPHKGQQPVYVKNVLLNNFIPHLGTKISDIVHNQKTIGVELRSIGGYLNTVDANQTAWADRSAVIFIAFWSKSKNNKNINRIFDSLQKVDVGVYGAYSSDLSMKESYRIWPSETAQKLKNIMSIYDHKHLFNQGHYLYD</sequence>
<dbReference type="InterPro" id="IPR016167">
    <property type="entry name" value="FAD-bd_PCMH_sub1"/>
</dbReference>
<dbReference type="Gene3D" id="3.40.462.20">
    <property type="match status" value="1"/>
</dbReference>
<evidence type="ECO:0000313" key="7">
    <source>
        <dbReference type="Proteomes" id="UP000181728"/>
    </source>
</evidence>
<dbReference type="InterPro" id="IPR016169">
    <property type="entry name" value="FAD-bd_PCMH_sub2"/>
</dbReference>
<dbReference type="RefSeq" id="WP_032818906.1">
    <property type="nucleotide sequence ID" value="NZ_MLMO01000015.1"/>
</dbReference>
<comment type="caution">
    <text evidence="6">The sequence shown here is derived from an EMBL/GenBank/DDBJ whole genome shotgun (WGS) entry which is preliminary data.</text>
</comment>
<dbReference type="AlphaFoldDB" id="A0A483BP55"/>
<protein>
    <submittedName>
        <fullName evidence="6">FAD-binding protein</fullName>
    </submittedName>
</protein>
<keyword evidence="3" id="KW-0285">Flavoprotein</keyword>
<dbReference type="Gene3D" id="3.30.43.10">
    <property type="entry name" value="Uridine Diphospho-n-acetylenolpyruvylglucosamine Reductase, domain 2"/>
    <property type="match status" value="1"/>
</dbReference>
<dbReference type="GO" id="GO:0016491">
    <property type="term" value="F:oxidoreductase activity"/>
    <property type="evidence" value="ECO:0007669"/>
    <property type="project" value="UniProtKB-KW"/>
</dbReference>
<dbReference type="Proteomes" id="UP000181728">
    <property type="component" value="Unassembled WGS sequence"/>
</dbReference>
<comment type="cofactor">
    <cofactor evidence="1">
        <name>FAD</name>
        <dbReference type="ChEBI" id="CHEBI:57692"/>
    </cofactor>
</comment>
<dbReference type="PROSITE" id="PS51387">
    <property type="entry name" value="FAD_PCMH"/>
    <property type="match status" value="1"/>
</dbReference>
<accession>A0A483BP55</accession>
<organism evidence="6 7">
    <name type="scientific">Oenococcus oeni</name>
    <name type="common">Leuconostoc oenos</name>
    <dbReference type="NCBI Taxonomy" id="1247"/>
    <lineage>
        <taxon>Bacteria</taxon>
        <taxon>Bacillati</taxon>
        <taxon>Bacillota</taxon>
        <taxon>Bacilli</taxon>
        <taxon>Lactobacillales</taxon>
        <taxon>Lactobacillaceae</taxon>
        <taxon>Oenococcus</taxon>
    </lineage>
</organism>
<name>A0A483BP55_OENOE</name>
<dbReference type="EMBL" id="MLOK01000008">
    <property type="protein sequence ID" value="OIM22175.1"/>
    <property type="molecule type" value="Genomic_DNA"/>
</dbReference>
<dbReference type="PANTHER" id="PTHR42973">
    <property type="entry name" value="BINDING OXIDOREDUCTASE, PUTATIVE (AFU_ORTHOLOGUE AFUA_1G17690)-RELATED"/>
    <property type="match status" value="1"/>
</dbReference>
<dbReference type="InterPro" id="IPR036318">
    <property type="entry name" value="FAD-bd_PCMH-like_sf"/>
</dbReference>
<dbReference type="Gene3D" id="3.30.465.10">
    <property type="match status" value="1"/>
</dbReference>
<evidence type="ECO:0000256" key="5">
    <source>
        <dbReference type="ARBA" id="ARBA00023002"/>
    </source>
</evidence>
<dbReference type="PANTHER" id="PTHR42973:SF39">
    <property type="entry name" value="FAD-BINDING PCMH-TYPE DOMAIN-CONTAINING PROTEIN"/>
    <property type="match status" value="1"/>
</dbReference>
<evidence type="ECO:0000256" key="4">
    <source>
        <dbReference type="ARBA" id="ARBA00022827"/>
    </source>
</evidence>
<gene>
    <name evidence="6" type="ORF">ATX59_00520</name>
</gene>